<dbReference type="GO" id="GO:0008195">
    <property type="term" value="F:phosphatidate phosphatase activity"/>
    <property type="evidence" value="ECO:0007669"/>
    <property type="project" value="InterPro"/>
</dbReference>
<organism evidence="2 3">
    <name type="scientific">Christiangramia gaetbulicola</name>
    <dbReference type="NCBI Taxonomy" id="703340"/>
    <lineage>
        <taxon>Bacteria</taxon>
        <taxon>Pseudomonadati</taxon>
        <taxon>Bacteroidota</taxon>
        <taxon>Flavobacteriia</taxon>
        <taxon>Flavobacteriales</taxon>
        <taxon>Flavobacteriaceae</taxon>
        <taxon>Christiangramia</taxon>
    </lineage>
</organism>
<dbReference type="AlphaFoldDB" id="A0A2T6AHN2"/>
<name>A0A2T6AHN2_9FLAO</name>
<keyword evidence="3" id="KW-1185">Reference proteome</keyword>
<dbReference type="Pfam" id="PF09949">
    <property type="entry name" value="APP1_cat"/>
    <property type="match status" value="1"/>
</dbReference>
<evidence type="ECO:0000313" key="2">
    <source>
        <dbReference type="EMBL" id="PTX43340.1"/>
    </source>
</evidence>
<dbReference type="InterPro" id="IPR019236">
    <property type="entry name" value="APP1_cat"/>
</dbReference>
<dbReference type="InterPro" id="IPR052935">
    <property type="entry name" value="Mg2+_PAP"/>
</dbReference>
<dbReference type="OrthoDB" id="9789875at2"/>
<evidence type="ECO:0000313" key="3">
    <source>
        <dbReference type="Proteomes" id="UP000244174"/>
    </source>
</evidence>
<accession>A0A2T6AHN2</accession>
<dbReference type="PANTHER" id="PTHR28208:SF3">
    <property type="entry name" value="PHOSPHATIDATE PHOSPHATASE APP1"/>
    <property type="match status" value="1"/>
</dbReference>
<feature type="domain" description="Phosphatidate phosphatase APP1 catalytic" evidence="1">
    <location>
        <begin position="121"/>
        <end position="279"/>
    </location>
</feature>
<dbReference type="PANTHER" id="PTHR28208">
    <property type="entry name" value="PHOSPHATIDATE PHOSPHATASE APP1"/>
    <property type="match status" value="1"/>
</dbReference>
<reference evidence="2 3" key="1">
    <citation type="submission" date="2018-04" db="EMBL/GenBank/DDBJ databases">
        <title>Genomic Encyclopedia of Archaeal and Bacterial Type Strains, Phase II (KMG-II): from individual species to whole genera.</title>
        <authorList>
            <person name="Goeker M."/>
        </authorList>
    </citation>
    <scope>NUCLEOTIDE SEQUENCE [LARGE SCALE GENOMIC DNA]</scope>
    <source>
        <strain evidence="2 3">DSM 23082</strain>
    </source>
</reference>
<gene>
    <name evidence="2" type="ORF">C8P64_1867</name>
</gene>
<dbReference type="EMBL" id="QBKQ01000002">
    <property type="protein sequence ID" value="PTX43340.1"/>
    <property type="molecule type" value="Genomic_DNA"/>
</dbReference>
<comment type="caution">
    <text evidence="2">The sequence shown here is derived from an EMBL/GenBank/DDBJ whole genome shotgun (WGS) entry which is preliminary data.</text>
</comment>
<dbReference type="RefSeq" id="WP_108171776.1">
    <property type="nucleotide sequence ID" value="NZ_QBKQ01000002.1"/>
</dbReference>
<dbReference type="Proteomes" id="UP000244174">
    <property type="component" value="Unassembled WGS sequence"/>
</dbReference>
<protein>
    <submittedName>
        <fullName evidence="2">Uncharacterized protein DUF2183</fullName>
    </submittedName>
</protein>
<sequence length="321" mass="37803">MKLDLKLYRGYVNDEELVVFGHLFESWAPDKFSIEKKGIKHAHAILHKFRIKPLENFKVRLKFRDLDVTTKTQKDGYFRFTIPYNTPLEPGWHEYEVTCKMYEFGMIEKGELLKPYPSKLAIISDIDDTFLISHSNSLFKKLYVMLSKNINKRKVFDDVVKHYTRLSQAGQNSKEATNSFFYVSSSEWNLYDFISEFADMHELPKAVIKLKKIKTGLRDFVSTGRGNHDHKFIKIKDIISFYPNLKYVLMGDDSQHDPYLYERICKTFPMNIKAVYIRQTTSKQNGKVQKVLSNLETMDVSTCYFRDSEKAIHHSEREKII</sequence>
<proteinExistence type="predicted"/>
<evidence type="ECO:0000259" key="1">
    <source>
        <dbReference type="Pfam" id="PF09949"/>
    </source>
</evidence>